<dbReference type="InterPro" id="IPR035965">
    <property type="entry name" value="PAS-like_dom_sf"/>
</dbReference>
<feature type="transmembrane region" description="Helical" evidence="2">
    <location>
        <begin position="80"/>
        <end position="100"/>
    </location>
</feature>
<reference evidence="7 8" key="1">
    <citation type="submission" date="2015-01" db="EMBL/GenBank/DDBJ databases">
        <title>Genome sequence of the anaerobic bacterium Geobacter soli GSS01, a dissimilatory Fe(III) reducer from soil.</title>
        <authorList>
            <person name="Yang G."/>
            <person name="Zhou S."/>
        </authorList>
    </citation>
    <scope>NUCLEOTIDE SEQUENCE [LARGE SCALE GENOMIC DNA]</scope>
    <source>
        <strain evidence="7 8">GSS01</strain>
    </source>
</reference>
<dbReference type="InterPro" id="IPR029787">
    <property type="entry name" value="Nucleotide_cyclase"/>
</dbReference>
<feature type="transmembrane region" description="Helical" evidence="2">
    <location>
        <begin position="107"/>
        <end position="129"/>
    </location>
</feature>
<dbReference type="NCBIfam" id="TIGR00229">
    <property type="entry name" value="sensory_box"/>
    <property type="match status" value="1"/>
</dbReference>
<feature type="domain" description="EAL" evidence="5">
    <location>
        <begin position="533"/>
        <end position="787"/>
    </location>
</feature>
<dbReference type="Pfam" id="PF00563">
    <property type="entry name" value="EAL"/>
    <property type="match status" value="1"/>
</dbReference>
<dbReference type="Gene3D" id="3.30.450.20">
    <property type="entry name" value="PAS domain"/>
    <property type="match status" value="1"/>
</dbReference>
<dbReference type="Pfam" id="PF08448">
    <property type="entry name" value="PAS_4"/>
    <property type="match status" value="1"/>
</dbReference>
<dbReference type="SMART" id="SM00052">
    <property type="entry name" value="EAL"/>
    <property type="match status" value="1"/>
</dbReference>
<dbReference type="PROSITE" id="PS50887">
    <property type="entry name" value="GGDEF"/>
    <property type="match status" value="1"/>
</dbReference>
<dbReference type="AlphaFoldDB" id="A0A0C1QMW3"/>
<dbReference type="PANTHER" id="PTHR44757:SF2">
    <property type="entry name" value="BIOFILM ARCHITECTURE MAINTENANCE PROTEIN MBAA"/>
    <property type="match status" value="1"/>
</dbReference>
<feature type="transmembrane region" description="Helical" evidence="2">
    <location>
        <begin position="159"/>
        <end position="181"/>
    </location>
</feature>
<dbReference type="Gene3D" id="3.30.70.270">
    <property type="match status" value="1"/>
</dbReference>
<keyword evidence="2" id="KW-0472">Membrane</keyword>
<dbReference type="CDD" id="cd01949">
    <property type="entry name" value="GGDEF"/>
    <property type="match status" value="1"/>
</dbReference>
<dbReference type="InterPro" id="IPR000160">
    <property type="entry name" value="GGDEF_dom"/>
</dbReference>
<feature type="domain" description="GGDEF" evidence="6">
    <location>
        <begin position="391"/>
        <end position="524"/>
    </location>
</feature>
<dbReference type="SUPFAM" id="SSF141868">
    <property type="entry name" value="EAL domain-like"/>
    <property type="match status" value="1"/>
</dbReference>
<feature type="domain" description="PAC" evidence="4">
    <location>
        <begin position="308"/>
        <end position="359"/>
    </location>
</feature>
<dbReference type="Proteomes" id="UP000031433">
    <property type="component" value="Unassembled WGS sequence"/>
</dbReference>
<dbReference type="InterPro" id="IPR052155">
    <property type="entry name" value="Biofilm_reg_signaling"/>
</dbReference>
<dbReference type="RefSeq" id="WP_039644067.1">
    <property type="nucleotide sequence ID" value="NZ_JXBL01000001.1"/>
</dbReference>
<dbReference type="CDD" id="cd00130">
    <property type="entry name" value="PAS"/>
    <property type="match status" value="1"/>
</dbReference>
<dbReference type="SMART" id="SM00267">
    <property type="entry name" value="GGDEF"/>
    <property type="match status" value="1"/>
</dbReference>
<dbReference type="SUPFAM" id="SSF55785">
    <property type="entry name" value="PYP-like sensor domain (PAS domain)"/>
    <property type="match status" value="1"/>
</dbReference>
<evidence type="ECO:0000313" key="8">
    <source>
        <dbReference type="Proteomes" id="UP000031433"/>
    </source>
</evidence>
<feature type="transmembrane region" description="Helical" evidence="2">
    <location>
        <begin position="49"/>
        <end position="68"/>
    </location>
</feature>
<dbReference type="GO" id="GO:0071732">
    <property type="term" value="P:cellular response to nitric oxide"/>
    <property type="evidence" value="ECO:0007669"/>
    <property type="project" value="UniProtKB-ARBA"/>
</dbReference>
<dbReference type="InterPro" id="IPR013656">
    <property type="entry name" value="PAS_4"/>
</dbReference>
<dbReference type="NCBIfam" id="TIGR00254">
    <property type="entry name" value="GGDEF"/>
    <property type="match status" value="1"/>
</dbReference>
<dbReference type="InterPro" id="IPR000014">
    <property type="entry name" value="PAS"/>
</dbReference>
<comment type="caution">
    <text evidence="7">The sequence shown here is derived from an EMBL/GenBank/DDBJ whole genome shotgun (WGS) entry which is preliminary data.</text>
</comment>
<sequence length="799" mass="89302">MTQTSLTGSRWLDSVARRLKHLREGLKSPESGRLEEYKARALLVVKCRWLLLALVGTYCLVAGSTYYVSRIGLFLSPSQVMFLVITASSVVAYNLLLHLFHQRIIWCFRFINIIQILLDLFLVTVLIHLSGGASSWFWPVYLIVTIEAAFLIEGKREVWLVGAFGGILYGALLGLEHAGVIPNVPMPFVEPGLQRDPHYLLLVWLWVSLLNAAAAVIGSYFMSVIERESEATRQSEERLMGFLDTANDLILSFSPEGRLLYVNEAWQQVLGYTAEEAKELSFFGIIHPDSRERCNAELERILAGDVLSPLEATLVAKGGRSIIVEGSLTCGVDGEGSTAVWGICRDITERKQVEEQLYRLAHHDTLTGLPNRILFLDRLQQAKAHANRYRRHVALMFLDLDRFKIINDTLGHPVGDKLLQEVAKRLVDCVREVDTVARIGGDEFTVVLVNIDSDEDVKRVAKKILKSLSVPFMVDSFELYITTSIGIALYPGDDDNLDNLVKKADIAMYHAKGEGRNTFKFYVPKMDANADKRLLLETSLRKALDNEEFRVYYQPKVDILTKRITAMEALLRWQHPTLGLVAPSEFIPLAEETGLIVPIGEWVLRAACLQNRKWLEMGLPPMRVAVNLSGYQFQQPNLLDIIRAVLADTRLDPGLLELEITESVIMQNPDFAVAVLAEIRELGIHISIDDFGTGYSSLAHLKRFSISTLKIDKSFVRDVEINSADAAIATAIIAMGNSLNLKVIAEGVETEGQLSFLSENKCDEVQGFLFSTPMPSEDVADFLRGRTNLVAPVSLKSDP</sequence>
<dbReference type="GO" id="GO:0071111">
    <property type="term" value="F:cyclic-guanylate-specific phosphodiesterase activity"/>
    <property type="evidence" value="ECO:0007669"/>
    <property type="project" value="UniProtKB-EC"/>
</dbReference>
<dbReference type="CDD" id="cd01948">
    <property type="entry name" value="EAL"/>
    <property type="match status" value="1"/>
</dbReference>
<name>A0A0C1QMW3_9BACT</name>
<accession>A0A0C1QMW3</accession>
<dbReference type="SUPFAM" id="SSF55073">
    <property type="entry name" value="Nucleotide cyclase"/>
    <property type="match status" value="1"/>
</dbReference>
<evidence type="ECO:0000259" key="3">
    <source>
        <dbReference type="PROSITE" id="PS50112"/>
    </source>
</evidence>
<dbReference type="InterPro" id="IPR000700">
    <property type="entry name" value="PAS-assoc_C"/>
</dbReference>
<feature type="domain" description="PAS" evidence="3">
    <location>
        <begin position="235"/>
        <end position="305"/>
    </location>
</feature>
<evidence type="ECO:0000259" key="5">
    <source>
        <dbReference type="PROSITE" id="PS50883"/>
    </source>
</evidence>
<dbReference type="Pfam" id="PF00990">
    <property type="entry name" value="GGDEF"/>
    <property type="match status" value="1"/>
</dbReference>
<dbReference type="PROSITE" id="PS50113">
    <property type="entry name" value="PAC"/>
    <property type="match status" value="1"/>
</dbReference>
<dbReference type="FunFam" id="3.20.20.450:FF:000001">
    <property type="entry name" value="Cyclic di-GMP phosphodiesterase yahA"/>
    <property type="match status" value="1"/>
</dbReference>
<protein>
    <submittedName>
        <fullName evidence="7">Diguanylate cyclase</fullName>
    </submittedName>
</protein>
<feature type="transmembrane region" description="Helical" evidence="2">
    <location>
        <begin position="135"/>
        <end position="152"/>
    </location>
</feature>
<dbReference type="Gene3D" id="3.20.20.450">
    <property type="entry name" value="EAL domain"/>
    <property type="match status" value="1"/>
</dbReference>
<dbReference type="InterPro" id="IPR035919">
    <property type="entry name" value="EAL_sf"/>
</dbReference>
<dbReference type="InterPro" id="IPR001633">
    <property type="entry name" value="EAL_dom"/>
</dbReference>
<keyword evidence="2" id="KW-1133">Transmembrane helix</keyword>
<evidence type="ECO:0000313" key="7">
    <source>
        <dbReference type="EMBL" id="KIE41952.1"/>
    </source>
</evidence>
<dbReference type="InterPro" id="IPR043128">
    <property type="entry name" value="Rev_trsase/Diguanyl_cyclase"/>
</dbReference>
<evidence type="ECO:0000256" key="2">
    <source>
        <dbReference type="SAM" id="Phobius"/>
    </source>
</evidence>
<evidence type="ECO:0000259" key="4">
    <source>
        <dbReference type="PROSITE" id="PS50113"/>
    </source>
</evidence>
<organism evidence="7 8">
    <name type="scientific">Geobacter soli</name>
    <dbReference type="NCBI Taxonomy" id="1510391"/>
    <lineage>
        <taxon>Bacteria</taxon>
        <taxon>Pseudomonadati</taxon>
        <taxon>Thermodesulfobacteriota</taxon>
        <taxon>Desulfuromonadia</taxon>
        <taxon>Geobacterales</taxon>
        <taxon>Geobacteraceae</taxon>
        <taxon>Geobacter</taxon>
    </lineage>
</organism>
<feature type="transmembrane region" description="Helical" evidence="2">
    <location>
        <begin position="201"/>
        <end position="225"/>
    </location>
</feature>
<dbReference type="PROSITE" id="PS50112">
    <property type="entry name" value="PAS"/>
    <property type="match status" value="1"/>
</dbReference>
<keyword evidence="8" id="KW-1185">Reference proteome</keyword>
<dbReference type="FunFam" id="3.30.70.270:FF:000001">
    <property type="entry name" value="Diguanylate cyclase domain protein"/>
    <property type="match status" value="1"/>
</dbReference>
<evidence type="ECO:0000256" key="1">
    <source>
        <dbReference type="ARBA" id="ARBA00051114"/>
    </source>
</evidence>
<dbReference type="PANTHER" id="PTHR44757">
    <property type="entry name" value="DIGUANYLATE CYCLASE DGCP"/>
    <property type="match status" value="1"/>
</dbReference>
<dbReference type="EMBL" id="JXBL01000001">
    <property type="protein sequence ID" value="KIE41952.1"/>
    <property type="molecule type" value="Genomic_DNA"/>
</dbReference>
<evidence type="ECO:0000259" key="6">
    <source>
        <dbReference type="PROSITE" id="PS50887"/>
    </source>
</evidence>
<proteinExistence type="predicted"/>
<dbReference type="SMART" id="SM00091">
    <property type="entry name" value="PAS"/>
    <property type="match status" value="1"/>
</dbReference>
<comment type="catalytic activity">
    <reaction evidence="1">
        <text>3',3'-c-di-GMP + H2O = 5'-phosphoguanylyl(3'-&gt;5')guanosine + H(+)</text>
        <dbReference type="Rhea" id="RHEA:24902"/>
        <dbReference type="ChEBI" id="CHEBI:15377"/>
        <dbReference type="ChEBI" id="CHEBI:15378"/>
        <dbReference type="ChEBI" id="CHEBI:58754"/>
        <dbReference type="ChEBI" id="CHEBI:58805"/>
        <dbReference type="EC" id="3.1.4.52"/>
    </reaction>
    <physiologicalReaction direction="left-to-right" evidence="1">
        <dbReference type="Rhea" id="RHEA:24903"/>
    </physiologicalReaction>
</comment>
<keyword evidence="2" id="KW-0812">Transmembrane</keyword>
<gene>
    <name evidence="7" type="ORF">SE37_04575</name>
</gene>
<dbReference type="PROSITE" id="PS50883">
    <property type="entry name" value="EAL"/>
    <property type="match status" value="1"/>
</dbReference>